<dbReference type="PANTHER" id="PTHR37450">
    <property type="entry name" value="CIPC PROTEIN"/>
    <property type="match status" value="1"/>
</dbReference>
<dbReference type="Proteomes" id="UP001150266">
    <property type="component" value="Unassembled WGS sequence"/>
</dbReference>
<gene>
    <name evidence="2" type="ORF">J3R30DRAFT_873339</name>
</gene>
<dbReference type="EMBL" id="JAOTPV010000002">
    <property type="protein sequence ID" value="KAJ4487970.1"/>
    <property type="molecule type" value="Genomic_DNA"/>
</dbReference>
<dbReference type="AlphaFoldDB" id="A0A9W9DVI4"/>
<dbReference type="Pfam" id="PF12585">
    <property type="entry name" value="DUF3759"/>
    <property type="match status" value="1"/>
</dbReference>
<feature type="compositionally biased region" description="Polar residues" evidence="1">
    <location>
        <begin position="97"/>
        <end position="106"/>
    </location>
</feature>
<evidence type="ECO:0000313" key="3">
    <source>
        <dbReference type="Proteomes" id="UP001150266"/>
    </source>
</evidence>
<dbReference type="OrthoDB" id="9895617at2759"/>
<sequence>MRLFHHESDEASAYEEVQNSPHKAELSHQLIAAAASYEAAKAYEKHCAENGKPDSHAKAKELIAAFSGAFIDHIIETKGLDFIDKQKAHHEAKKNTESALENSGQY</sequence>
<dbReference type="InterPro" id="IPR022234">
    <property type="entry name" value="DUF3759"/>
</dbReference>
<evidence type="ECO:0008006" key="4">
    <source>
        <dbReference type="Google" id="ProtNLM"/>
    </source>
</evidence>
<feature type="region of interest" description="Disordered" evidence="1">
    <location>
        <begin position="87"/>
        <end position="106"/>
    </location>
</feature>
<comment type="caution">
    <text evidence="2">The sequence shown here is derived from an EMBL/GenBank/DDBJ whole genome shotgun (WGS) entry which is preliminary data.</text>
</comment>
<name>A0A9W9DVI4_9AGAR</name>
<organism evidence="2 3">
    <name type="scientific">Lentinula aciculospora</name>
    <dbReference type="NCBI Taxonomy" id="153920"/>
    <lineage>
        <taxon>Eukaryota</taxon>
        <taxon>Fungi</taxon>
        <taxon>Dikarya</taxon>
        <taxon>Basidiomycota</taxon>
        <taxon>Agaricomycotina</taxon>
        <taxon>Agaricomycetes</taxon>
        <taxon>Agaricomycetidae</taxon>
        <taxon>Agaricales</taxon>
        <taxon>Marasmiineae</taxon>
        <taxon>Omphalotaceae</taxon>
        <taxon>Lentinula</taxon>
    </lineage>
</organism>
<reference evidence="2" key="1">
    <citation type="submission" date="2022-08" db="EMBL/GenBank/DDBJ databases">
        <title>A Global Phylogenomic Analysis of the Shiitake Genus Lentinula.</title>
        <authorList>
            <consortium name="DOE Joint Genome Institute"/>
            <person name="Sierra-Patev S."/>
            <person name="Min B."/>
            <person name="Naranjo-Ortiz M."/>
            <person name="Looney B."/>
            <person name="Konkel Z."/>
            <person name="Slot J.C."/>
            <person name="Sakamoto Y."/>
            <person name="Steenwyk J.L."/>
            <person name="Rokas A."/>
            <person name="Carro J."/>
            <person name="Camarero S."/>
            <person name="Ferreira P."/>
            <person name="Molpeceres G."/>
            <person name="Ruiz-Duenas F.J."/>
            <person name="Serrano A."/>
            <person name="Henrissat B."/>
            <person name="Drula E."/>
            <person name="Hughes K.W."/>
            <person name="Mata J.L."/>
            <person name="Ishikawa N.K."/>
            <person name="Vargas-Isla R."/>
            <person name="Ushijima S."/>
            <person name="Smith C.A."/>
            <person name="Ahrendt S."/>
            <person name="Andreopoulos W."/>
            <person name="He G."/>
            <person name="Labutti K."/>
            <person name="Lipzen A."/>
            <person name="Ng V."/>
            <person name="Riley R."/>
            <person name="Sandor L."/>
            <person name="Barry K."/>
            <person name="Martinez A.T."/>
            <person name="Xiao Y."/>
            <person name="Gibbons J.G."/>
            <person name="Terashima K."/>
            <person name="Grigoriev I.V."/>
            <person name="Hibbett D.S."/>
        </authorList>
    </citation>
    <scope>NUCLEOTIDE SEQUENCE</scope>
    <source>
        <strain evidence="2">JLM2183</strain>
    </source>
</reference>
<evidence type="ECO:0000256" key="1">
    <source>
        <dbReference type="SAM" id="MobiDB-lite"/>
    </source>
</evidence>
<evidence type="ECO:0000313" key="2">
    <source>
        <dbReference type="EMBL" id="KAJ4487970.1"/>
    </source>
</evidence>
<proteinExistence type="predicted"/>
<keyword evidence="3" id="KW-1185">Reference proteome</keyword>
<dbReference type="PANTHER" id="PTHR37450:SF1">
    <property type="entry name" value="CIPC PROTEIN"/>
    <property type="match status" value="1"/>
</dbReference>
<protein>
    <recommendedName>
        <fullName evidence="4">Phosphoglycerate mutase family protein</fullName>
    </recommendedName>
</protein>
<feature type="region of interest" description="Disordered" evidence="1">
    <location>
        <begin position="1"/>
        <end position="22"/>
    </location>
</feature>
<accession>A0A9W9DVI4</accession>